<gene>
    <name evidence="6" type="ORF">RI844_14650</name>
</gene>
<dbReference type="PROSITE" id="PS00149">
    <property type="entry name" value="SULFATASE_2"/>
    <property type="match status" value="1"/>
</dbReference>
<dbReference type="RefSeq" id="WP_348395412.1">
    <property type="nucleotide sequence ID" value="NZ_CP136600.1"/>
</dbReference>
<evidence type="ECO:0000256" key="2">
    <source>
        <dbReference type="ARBA" id="ARBA00022723"/>
    </source>
</evidence>
<dbReference type="Proteomes" id="UP001301442">
    <property type="component" value="Chromosome"/>
</dbReference>
<evidence type="ECO:0000313" key="6">
    <source>
        <dbReference type="EMBL" id="WOH36601.1"/>
    </source>
</evidence>
<evidence type="ECO:0000313" key="7">
    <source>
        <dbReference type="Proteomes" id="UP001301442"/>
    </source>
</evidence>
<dbReference type="PANTHER" id="PTHR42693">
    <property type="entry name" value="ARYLSULFATASE FAMILY MEMBER"/>
    <property type="match status" value="1"/>
</dbReference>
<dbReference type="InterPro" id="IPR000917">
    <property type="entry name" value="Sulfatase_N"/>
</dbReference>
<evidence type="ECO:0000256" key="4">
    <source>
        <dbReference type="ARBA" id="ARBA00022837"/>
    </source>
</evidence>
<evidence type="ECO:0000259" key="5">
    <source>
        <dbReference type="Pfam" id="PF00884"/>
    </source>
</evidence>
<dbReference type="PROSITE" id="PS00523">
    <property type="entry name" value="SULFATASE_1"/>
    <property type="match status" value="1"/>
</dbReference>
<dbReference type="PANTHER" id="PTHR42693:SF53">
    <property type="entry name" value="ENDO-4-O-SULFATASE"/>
    <property type="match status" value="1"/>
</dbReference>
<keyword evidence="7" id="KW-1185">Reference proteome</keyword>
<keyword evidence="2" id="KW-0479">Metal-binding</keyword>
<dbReference type="Gene3D" id="3.40.720.10">
    <property type="entry name" value="Alkaline Phosphatase, subunit A"/>
    <property type="match status" value="1"/>
</dbReference>
<protein>
    <submittedName>
        <fullName evidence="6">Sulfatase-like hydrolase/transferase</fullName>
    </submittedName>
</protein>
<proteinExistence type="inferred from homology"/>
<comment type="similarity">
    <text evidence="1">Belongs to the sulfatase family.</text>
</comment>
<dbReference type="InterPro" id="IPR024607">
    <property type="entry name" value="Sulfatase_CS"/>
</dbReference>
<dbReference type="InterPro" id="IPR050738">
    <property type="entry name" value="Sulfatase"/>
</dbReference>
<dbReference type="InterPro" id="IPR017850">
    <property type="entry name" value="Alkaline_phosphatase_core_sf"/>
</dbReference>
<evidence type="ECO:0000256" key="1">
    <source>
        <dbReference type="ARBA" id="ARBA00008779"/>
    </source>
</evidence>
<organism evidence="6 7">
    <name type="scientific">Thalassotalea fonticola</name>
    <dbReference type="NCBI Taxonomy" id="3065649"/>
    <lineage>
        <taxon>Bacteria</taxon>
        <taxon>Pseudomonadati</taxon>
        <taxon>Pseudomonadota</taxon>
        <taxon>Gammaproteobacteria</taxon>
        <taxon>Alteromonadales</taxon>
        <taxon>Colwelliaceae</taxon>
        <taxon>Thalassotalea</taxon>
    </lineage>
</organism>
<dbReference type="SUPFAM" id="SSF53649">
    <property type="entry name" value="Alkaline phosphatase-like"/>
    <property type="match status" value="1"/>
</dbReference>
<dbReference type="Gene3D" id="3.30.1120.10">
    <property type="match status" value="1"/>
</dbReference>
<reference evidence="6 7" key="1">
    <citation type="submission" date="2023-09" db="EMBL/GenBank/DDBJ databases">
        <authorList>
            <person name="Qi X."/>
        </authorList>
    </citation>
    <scope>NUCLEOTIDE SEQUENCE [LARGE SCALE GENOMIC DNA]</scope>
    <source>
        <strain evidence="6 7">S1-1</strain>
    </source>
</reference>
<keyword evidence="3" id="KW-0378">Hydrolase</keyword>
<keyword evidence="4" id="KW-0106">Calcium</keyword>
<dbReference type="EMBL" id="CP136600">
    <property type="protein sequence ID" value="WOH36601.1"/>
    <property type="molecule type" value="Genomic_DNA"/>
</dbReference>
<evidence type="ECO:0000256" key="3">
    <source>
        <dbReference type="ARBA" id="ARBA00022801"/>
    </source>
</evidence>
<accession>A0ABZ0GL88</accession>
<dbReference type="Pfam" id="PF00884">
    <property type="entry name" value="Sulfatase"/>
    <property type="match status" value="1"/>
</dbReference>
<sequence length="459" mass="51298">MKPSTLLTFTFAFLVFTPWQVLAYTSSAQPNILVIISDDAGYSDFSFSGEANFNTPNIDSISQKGVHFPQGYVSASVCSPSRAGLMTGRNQQRFGYFDNLPRKVPEIYSPEYAGLPASEITLAEALQQQGYQTAAIGKWHLGYGEKFHPNVQGFDYFYGIESGSRSYWPNKKGLGPAQENMTTVKDEGYFTDTLTDKAINYLNKQGEQPFFMYLSYTAPHTPLHAKPEHLAMFADIQDKKRRALAAMTYSLDQNIGRVLKNLNDKGIDKNTLIFFLNDNGGTESNSAGNRPLTGYKGTVLEGGLRVPYAVSWPAQIKAGQVVNMPASSLDIFATAVAAAGGELAKDREYDGINLLPVMTGKSAAVERTLFWKRHGYAAVRQGDFKLIRLSDRPALLFNVNEDAGEHINLAEKHPDKVKAMLKALWQWERKHQHAKWQTKKNFNNEYIEKLDRAFKQVSQ</sequence>
<feature type="domain" description="Sulfatase N-terminal" evidence="5">
    <location>
        <begin position="30"/>
        <end position="340"/>
    </location>
</feature>
<name>A0ABZ0GL88_9GAMM</name>